<sequence length="62" mass="7475">MMEEYDRIAQNQNSKLVRLPSLSQNFSRGRCADERWRVRGSCFDLLFFKREEDEGLEMENSR</sequence>
<accession>A0A5N5FCB0</accession>
<evidence type="ECO:0000313" key="1">
    <source>
        <dbReference type="EMBL" id="KAB2600748.1"/>
    </source>
</evidence>
<keyword evidence="2" id="KW-1185">Reference proteome</keyword>
<protein>
    <submittedName>
        <fullName evidence="1">Uncharacterized protein</fullName>
    </submittedName>
</protein>
<reference evidence="1 2" key="1">
    <citation type="submission" date="2019-09" db="EMBL/GenBank/DDBJ databases">
        <authorList>
            <person name="Ou C."/>
        </authorList>
    </citation>
    <scope>NUCLEOTIDE SEQUENCE [LARGE SCALE GENOMIC DNA]</scope>
    <source>
        <strain evidence="1">S2</strain>
        <tissue evidence="1">Leaf</tissue>
    </source>
</reference>
<dbReference type="Proteomes" id="UP000327157">
    <property type="component" value="Unassembled WGS sequence"/>
</dbReference>
<reference evidence="1 2" key="2">
    <citation type="submission" date="2019-11" db="EMBL/GenBank/DDBJ databases">
        <title>A de novo genome assembly of a pear dwarfing rootstock.</title>
        <authorList>
            <person name="Wang F."/>
            <person name="Wang J."/>
            <person name="Li S."/>
            <person name="Zhang Y."/>
            <person name="Fang M."/>
            <person name="Ma L."/>
            <person name="Zhao Y."/>
            <person name="Jiang S."/>
        </authorList>
    </citation>
    <scope>NUCLEOTIDE SEQUENCE [LARGE SCALE GENOMIC DNA]</scope>
    <source>
        <strain evidence="1">S2</strain>
        <tissue evidence="1">Leaf</tissue>
    </source>
</reference>
<name>A0A5N5FCB0_9ROSA</name>
<gene>
    <name evidence="1" type="ORF">D8674_038479</name>
</gene>
<proteinExistence type="predicted"/>
<evidence type="ECO:0000313" key="2">
    <source>
        <dbReference type="Proteomes" id="UP000327157"/>
    </source>
</evidence>
<dbReference type="EMBL" id="SMOL01000714">
    <property type="protein sequence ID" value="KAB2600748.1"/>
    <property type="molecule type" value="Genomic_DNA"/>
</dbReference>
<organism evidence="1 2">
    <name type="scientific">Pyrus ussuriensis x Pyrus communis</name>
    <dbReference type="NCBI Taxonomy" id="2448454"/>
    <lineage>
        <taxon>Eukaryota</taxon>
        <taxon>Viridiplantae</taxon>
        <taxon>Streptophyta</taxon>
        <taxon>Embryophyta</taxon>
        <taxon>Tracheophyta</taxon>
        <taxon>Spermatophyta</taxon>
        <taxon>Magnoliopsida</taxon>
        <taxon>eudicotyledons</taxon>
        <taxon>Gunneridae</taxon>
        <taxon>Pentapetalae</taxon>
        <taxon>rosids</taxon>
        <taxon>fabids</taxon>
        <taxon>Rosales</taxon>
        <taxon>Rosaceae</taxon>
        <taxon>Amygdaloideae</taxon>
        <taxon>Maleae</taxon>
        <taxon>Pyrus</taxon>
    </lineage>
</organism>
<dbReference type="AlphaFoldDB" id="A0A5N5FCB0"/>
<comment type="caution">
    <text evidence="1">The sequence shown here is derived from an EMBL/GenBank/DDBJ whole genome shotgun (WGS) entry which is preliminary data.</text>
</comment>